<keyword evidence="3" id="KW-1185">Reference proteome</keyword>
<comment type="caution">
    <text evidence="2">The sequence shown here is derived from an EMBL/GenBank/DDBJ whole genome shotgun (WGS) entry which is preliminary data.</text>
</comment>
<name>A0A409WDJ0_9AGAR</name>
<proteinExistence type="predicted"/>
<dbReference type="AlphaFoldDB" id="A0A409WDJ0"/>
<sequence>MVNPRYISHSPLAMSMDVDNYASCAGTSDNPSGSSSTVPSSSSSISSSMVQIQPQQPPQQPQRHITDEEFNSIIALLTRVINHPKANYDDVLSAYRQLWTPEHPWFTETKRYRWLHGQEYDVAYDVFLRKGDMDGLWDLKCV</sequence>
<accession>A0A409WDJ0</accession>
<dbReference type="EMBL" id="NHTK01005560">
    <property type="protein sequence ID" value="PPQ76546.1"/>
    <property type="molecule type" value="Genomic_DNA"/>
</dbReference>
<dbReference type="Proteomes" id="UP000284842">
    <property type="component" value="Unassembled WGS sequence"/>
</dbReference>
<organism evidence="2 3">
    <name type="scientific">Panaeolus cyanescens</name>
    <dbReference type="NCBI Taxonomy" id="181874"/>
    <lineage>
        <taxon>Eukaryota</taxon>
        <taxon>Fungi</taxon>
        <taxon>Dikarya</taxon>
        <taxon>Basidiomycota</taxon>
        <taxon>Agaricomycotina</taxon>
        <taxon>Agaricomycetes</taxon>
        <taxon>Agaricomycetidae</taxon>
        <taxon>Agaricales</taxon>
        <taxon>Agaricineae</taxon>
        <taxon>Galeropsidaceae</taxon>
        <taxon>Panaeolus</taxon>
    </lineage>
</organism>
<evidence type="ECO:0000256" key="1">
    <source>
        <dbReference type="SAM" id="MobiDB-lite"/>
    </source>
</evidence>
<evidence type="ECO:0000313" key="3">
    <source>
        <dbReference type="Proteomes" id="UP000284842"/>
    </source>
</evidence>
<reference evidence="2 3" key="1">
    <citation type="journal article" date="2018" name="Evol. Lett.">
        <title>Horizontal gene cluster transfer increased hallucinogenic mushroom diversity.</title>
        <authorList>
            <person name="Reynolds H.T."/>
            <person name="Vijayakumar V."/>
            <person name="Gluck-Thaler E."/>
            <person name="Korotkin H.B."/>
            <person name="Matheny P.B."/>
            <person name="Slot J.C."/>
        </authorList>
    </citation>
    <scope>NUCLEOTIDE SEQUENCE [LARGE SCALE GENOMIC DNA]</scope>
    <source>
        <strain evidence="2 3">2629</strain>
    </source>
</reference>
<evidence type="ECO:0000313" key="2">
    <source>
        <dbReference type="EMBL" id="PPQ76546.1"/>
    </source>
</evidence>
<feature type="region of interest" description="Disordered" evidence="1">
    <location>
        <begin position="25"/>
        <end position="64"/>
    </location>
</feature>
<dbReference type="InParanoid" id="A0A409WDJ0"/>
<gene>
    <name evidence="2" type="ORF">CVT24_010964</name>
</gene>
<feature type="compositionally biased region" description="Low complexity" evidence="1">
    <location>
        <begin position="31"/>
        <end position="54"/>
    </location>
</feature>
<protein>
    <submittedName>
        <fullName evidence="2">Uncharacterized protein</fullName>
    </submittedName>
</protein>